<dbReference type="STRING" id="763407.A0A162W815"/>
<dbReference type="EMBL" id="KV441011">
    <property type="protein sequence ID" value="OAD65245.1"/>
    <property type="molecule type" value="Genomic_DNA"/>
</dbReference>
<dbReference type="PANTHER" id="PTHR28254">
    <property type="entry name" value="CYTOCHROME B-C1 COMPLEX SUBUNIT 10"/>
    <property type="match status" value="1"/>
</dbReference>
<dbReference type="Proteomes" id="UP000077315">
    <property type="component" value="Unassembled WGS sequence"/>
</dbReference>
<dbReference type="InterPro" id="IPR019182">
    <property type="entry name" value="Cytochrome_b-c1_su10_fun"/>
</dbReference>
<accession>A0A162W815</accession>
<dbReference type="RefSeq" id="XP_018283285.1">
    <property type="nucleotide sequence ID" value="XM_018440034.1"/>
</dbReference>
<evidence type="ECO:0000313" key="2">
    <source>
        <dbReference type="Proteomes" id="UP000077315"/>
    </source>
</evidence>
<name>A0A162W815_PHYB8</name>
<organism evidence="1 2">
    <name type="scientific">Phycomyces blakesleeanus (strain ATCC 8743b / DSM 1359 / FGSC 10004 / NBRC 33097 / NRRL 1555)</name>
    <dbReference type="NCBI Taxonomy" id="763407"/>
    <lineage>
        <taxon>Eukaryota</taxon>
        <taxon>Fungi</taxon>
        <taxon>Fungi incertae sedis</taxon>
        <taxon>Mucoromycota</taxon>
        <taxon>Mucoromycotina</taxon>
        <taxon>Mucoromycetes</taxon>
        <taxon>Mucorales</taxon>
        <taxon>Phycomycetaceae</taxon>
        <taxon>Phycomyces</taxon>
    </lineage>
</organism>
<dbReference type="Pfam" id="PF09796">
    <property type="entry name" value="QCR10"/>
    <property type="match status" value="1"/>
</dbReference>
<dbReference type="VEuPathDB" id="FungiDB:PHYBLDRAFT_34547"/>
<proteinExistence type="predicted"/>
<keyword evidence="2" id="KW-1185">Reference proteome</keyword>
<dbReference type="AlphaFoldDB" id="A0A162W815"/>
<dbReference type="GO" id="GO:0006122">
    <property type="term" value="P:mitochondrial electron transport, ubiquinol to cytochrome c"/>
    <property type="evidence" value="ECO:0007669"/>
    <property type="project" value="InterPro"/>
</dbReference>
<evidence type="ECO:0000313" key="1">
    <source>
        <dbReference type="EMBL" id="OAD65245.1"/>
    </source>
</evidence>
<dbReference type="GO" id="GO:0005739">
    <property type="term" value="C:mitochondrion"/>
    <property type="evidence" value="ECO:0007669"/>
    <property type="project" value="GOC"/>
</dbReference>
<protein>
    <submittedName>
        <fullName evidence="1">Ubiquinol-cytochrome c reductase core subunit 10 QCR10</fullName>
    </submittedName>
</protein>
<reference evidence="2" key="1">
    <citation type="submission" date="2015-06" db="EMBL/GenBank/DDBJ databases">
        <title>Expansion of signal transduction pathways in fungi by whole-genome duplication.</title>
        <authorList>
            <consortium name="DOE Joint Genome Institute"/>
            <person name="Corrochano L.M."/>
            <person name="Kuo A."/>
            <person name="Marcet-Houben M."/>
            <person name="Polaino S."/>
            <person name="Salamov A."/>
            <person name="Villalobos J.M."/>
            <person name="Alvarez M.I."/>
            <person name="Avalos J."/>
            <person name="Benito E.P."/>
            <person name="Benoit I."/>
            <person name="Burger G."/>
            <person name="Camino L.P."/>
            <person name="Canovas D."/>
            <person name="Cerda-Olmedo E."/>
            <person name="Cheng J.-F."/>
            <person name="Dominguez A."/>
            <person name="Elias M."/>
            <person name="Eslava A.P."/>
            <person name="Glaser F."/>
            <person name="Grimwood J."/>
            <person name="Gutierrez G."/>
            <person name="Heitman J."/>
            <person name="Henrissat B."/>
            <person name="Iturriaga E.A."/>
            <person name="Lang B.F."/>
            <person name="Lavin J.L."/>
            <person name="Lee S."/>
            <person name="Li W."/>
            <person name="Lindquist E."/>
            <person name="Lopez-Garcia S."/>
            <person name="Luque E.M."/>
            <person name="Marcos A.T."/>
            <person name="Martin J."/>
            <person name="McCluskey K."/>
            <person name="Medina H.R."/>
            <person name="Miralles-Duran A."/>
            <person name="Miyazaki A."/>
            <person name="Munoz-Torres E."/>
            <person name="Oguiza J.A."/>
            <person name="Ohm R."/>
            <person name="Olmedo M."/>
            <person name="Orejas M."/>
            <person name="Ortiz-Castellanos L."/>
            <person name="Pisabarro A.G."/>
            <person name="Rodriguez-Romero J."/>
            <person name="Ruiz-Herrera J."/>
            <person name="Ruiz-Vazquez R."/>
            <person name="Sanz C."/>
            <person name="Schackwitz W."/>
            <person name="Schmutz J."/>
            <person name="Shahriari M."/>
            <person name="Shelest E."/>
            <person name="Silva-Franco F."/>
            <person name="Soanes D."/>
            <person name="Syed K."/>
            <person name="Tagua V.G."/>
            <person name="Talbot N.J."/>
            <person name="Thon M."/>
            <person name="De vries R.P."/>
            <person name="Wiebenga A."/>
            <person name="Yadav J.S."/>
            <person name="Braun E.L."/>
            <person name="Baker S."/>
            <person name="Garre V."/>
            <person name="Horwitz B."/>
            <person name="Torres-Martinez S."/>
            <person name="Idnurm A."/>
            <person name="Herrera-Estrella A."/>
            <person name="Gabaldon T."/>
            <person name="Grigoriev I.V."/>
        </authorList>
    </citation>
    <scope>NUCLEOTIDE SEQUENCE [LARGE SCALE GENOMIC DNA]</scope>
    <source>
        <strain evidence="2">NRRL 1555(-)</strain>
    </source>
</reference>
<dbReference type="OrthoDB" id="2391627at2759"/>
<sequence length="73" mass="7773">MPASRIISNLHFGIITPEKLVQVFPNLATWGVAAGSAVCLLGADVPIVRRDILSKVPIAGAYFALPAEDKEEN</sequence>
<dbReference type="PANTHER" id="PTHR28254:SF1">
    <property type="entry name" value="CYTOCHROME B-C1 COMPLEX SUBUNIT 10, MITOCHONDRIAL"/>
    <property type="match status" value="1"/>
</dbReference>
<dbReference type="InParanoid" id="A0A162W815"/>
<dbReference type="GeneID" id="29000940"/>
<gene>
    <name evidence="1" type="primary">QCR10</name>
    <name evidence="1" type="ORF">PHYBLDRAFT_34547</name>
</gene>